<feature type="domain" description="PhoU" evidence="1">
    <location>
        <begin position="155"/>
        <end position="242"/>
    </location>
</feature>
<proteinExistence type="predicted"/>
<reference evidence="2 3" key="1">
    <citation type="journal article" date="2019" name="Int. J. Syst. Evol. Microbiol.">
        <title>The Global Catalogue of Microorganisms (GCM) 10K type strain sequencing project: providing services to taxonomists for standard genome sequencing and annotation.</title>
        <authorList>
            <consortium name="The Broad Institute Genomics Platform"/>
            <consortium name="The Broad Institute Genome Sequencing Center for Infectious Disease"/>
            <person name="Wu L."/>
            <person name="Ma J."/>
        </authorList>
    </citation>
    <scope>NUCLEOTIDE SEQUENCE [LARGE SCALE GENOMIC DNA]</scope>
    <source>
        <strain evidence="2 3">WLHS5</strain>
    </source>
</reference>
<dbReference type="SUPFAM" id="SSF109755">
    <property type="entry name" value="PhoU-like"/>
    <property type="match status" value="1"/>
</dbReference>
<comment type="caution">
    <text evidence="2">The sequence shown here is derived from an EMBL/GenBank/DDBJ whole genome shotgun (WGS) entry which is preliminary data.</text>
</comment>
<dbReference type="Gene3D" id="1.20.58.220">
    <property type="entry name" value="Phosphate transport system protein phou homolog 2, domain 2"/>
    <property type="match status" value="1"/>
</dbReference>
<keyword evidence="3" id="KW-1185">Reference proteome</keyword>
<organism evidence="2 3">
    <name type="scientific">Halosolutus amylolyticus</name>
    <dbReference type="NCBI Taxonomy" id="2932267"/>
    <lineage>
        <taxon>Archaea</taxon>
        <taxon>Methanobacteriati</taxon>
        <taxon>Methanobacteriota</taxon>
        <taxon>Stenosarchaea group</taxon>
        <taxon>Halobacteria</taxon>
        <taxon>Halobacteriales</taxon>
        <taxon>Natrialbaceae</taxon>
        <taxon>Halosolutus</taxon>
    </lineage>
</organism>
<evidence type="ECO:0000313" key="2">
    <source>
        <dbReference type="EMBL" id="MFC4542636.1"/>
    </source>
</evidence>
<protein>
    <submittedName>
        <fullName evidence="2">PhoU domain-containing protein</fullName>
    </submittedName>
</protein>
<dbReference type="InterPro" id="IPR038078">
    <property type="entry name" value="PhoU-like_sf"/>
</dbReference>
<sequence length="337" mass="36799">MSRNQLSNGPFDPFDPVERTVQLAGTSTFVVSLPKAWATEQGLESGESMYLYPHADRLVAATETLSSRDRTATVDASTATDETAERRVRSAYAIGCDRITVTGLDDADPGVRRTIERTVSRLVGITIESDAGDRLLVADLLDSSEVSLPQTIAQAQHVALELHADAIEALLADDADRARRVIDRTDDVDRLVAFVSRGFHRGLEDVHEISRLGTDRLAAVREYRIARQLERIADHAAEIARVTTRQSGPPADPIADRLESLGTDARTVVELALGGETERADETMAAVREASRRLDRDLAERAGRDAYLHGTAGQRIRRTAEHGIEIADARAESAIED</sequence>
<name>A0ABD5PQ68_9EURY</name>
<evidence type="ECO:0000259" key="1">
    <source>
        <dbReference type="Pfam" id="PF01895"/>
    </source>
</evidence>
<dbReference type="PANTHER" id="PTHR42930">
    <property type="entry name" value="PHOSPHATE-SPECIFIC TRANSPORT SYSTEM ACCESSORY PROTEIN PHOU"/>
    <property type="match status" value="1"/>
</dbReference>
<dbReference type="InterPro" id="IPR028366">
    <property type="entry name" value="PhoU"/>
</dbReference>
<evidence type="ECO:0000313" key="3">
    <source>
        <dbReference type="Proteomes" id="UP001595898"/>
    </source>
</evidence>
<dbReference type="Pfam" id="PF01895">
    <property type="entry name" value="PhoU"/>
    <property type="match status" value="1"/>
</dbReference>
<accession>A0ABD5PQ68</accession>
<dbReference type="Proteomes" id="UP001595898">
    <property type="component" value="Unassembled WGS sequence"/>
</dbReference>
<dbReference type="EMBL" id="JBHSFA010000007">
    <property type="protein sequence ID" value="MFC4542636.1"/>
    <property type="molecule type" value="Genomic_DNA"/>
</dbReference>
<gene>
    <name evidence="2" type="ORF">ACFO5R_11965</name>
</gene>
<dbReference type="InterPro" id="IPR026022">
    <property type="entry name" value="PhoU_dom"/>
</dbReference>
<dbReference type="AlphaFoldDB" id="A0ABD5PQ68"/>
<dbReference type="RefSeq" id="WP_250140670.1">
    <property type="nucleotide sequence ID" value="NZ_JALIQP010000002.1"/>
</dbReference>
<dbReference type="PANTHER" id="PTHR42930:SF6">
    <property type="entry name" value="PHOSPHATE REGULATORY PROTEIN-LIKE PROTEIN"/>
    <property type="match status" value="1"/>
</dbReference>